<dbReference type="Proteomes" id="UP000243528">
    <property type="component" value="Unassembled WGS sequence"/>
</dbReference>
<dbReference type="AlphaFoldDB" id="A0A2P8DZZ9"/>
<name>A0A2P8DZZ9_9ACTN</name>
<gene>
    <name evidence="2" type="ORF">CLV30_109108</name>
</gene>
<proteinExistence type="predicted"/>
<evidence type="ECO:0000313" key="3">
    <source>
        <dbReference type="Proteomes" id="UP000243528"/>
    </source>
</evidence>
<evidence type="ECO:0000256" key="1">
    <source>
        <dbReference type="SAM" id="MobiDB-lite"/>
    </source>
</evidence>
<comment type="caution">
    <text evidence="2">The sequence shown here is derived from an EMBL/GenBank/DDBJ whole genome shotgun (WGS) entry which is preliminary data.</text>
</comment>
<feature type="compositionally biased region" description="Basic and acidic residues" evidence="1">
    <location>
        <begin position="138"/>
        <end position="148"/>
    </location>
</feature>
<accession>A0A2P8DZZ9</accession>
<sequence>MPCYRCGARQSDPARGANLWVRGVRADEQVLVCPDCQQSRGWSSDLDHCSVCGATTLVRRLGRTVCRSCEASATAEFLAVESTMDRGIAVRSQDTGPGRHRRSDGRDLSADVATAIDRVLGRAEASSDDAPPQVTTEEQERVPPDGAA</sequence>
<keyword evidence="3" id="KW-1185">Reference proteome</keyword>
<protein>
    <submittedName>
        <fullName evidence="2">Uncharacterized protein</fullName>
    </submittedName>
</protein>
<dbReference type="RefSeq" id="WP_205740854.1">
    <property type="nucleotide sequence ID" value="NZ_PYGE01000009.1"/>
</dbReference>
<organism evidence="2 3">
    <name type="scientific">Haloactinopolyspora alba</name>
    <dbReference type="NCBI Taxonomy" id="648780"/>
    <lineage>
        <taxon>Bacteria</taxon>
        <taxon>Bacillati</taxon>
        <taxon>Actinomycetota</taxon>
        <taxon>Actinomycetes</taxon>
        <taxon>Jiangellales</taxon>
        <taxon>Jiangellaceae</taxon>
        <taxon>Haloactinopolyspora</taxon>
    </lineage>
</organism>
<dbReference type="EMBL" id="PYGE01000009">
    <property type="protein sequence ID" value="PSL02801.1"/>
    <property type="molecule type" value="Genomic_DNA"/>
</dbReference>
<feature type="region of interest" description="Disordered" evidence="1">
    <location>
        <begin position="86"/>
        <end position="148"/>
    </location>
</feature>
<reference evidence="2 3" key="1">
    <citation type="submission" date="2018-03" db="EMBL/GenBank/DDBJ databases">
        <title>Genomic Encyclopedia of Archaeal and Bacterial Type Strains, Phase II (KMG-II): from individual species to whole genera.</title>
        <authorList>
            <person name="Goeker M."/>
        </authorList>
    </citation>
    <scope>NUCLEOTIDE SEQUENCE [LARGE SCALE GENOMIC DNA]</scope>
    <source>
        <strain evidence="2 3">DSM 45211</strain>
    </source>
</reference>
<evidence type="ECO:0000313" key="2">
    <source>
        <dbReference type="EMBL" id="PSL02801.1"/>
    </source>
</evidence>